<keyword evidence="19" id="KW-1185">Reference proteome</keyword>
<dbReference type="InterPro" id="IPR020103">
    <property type="entry name" value="PsdUridine_synth_cat_dom_sf"/>
</dbReference>
<keyword evidence="7" id="KW-0413">Isomerase</keyword>
<evidence type="ECO:0000256" key="9">
    <source>
        <dbReference type="ARBA" id="ARBA00036943"/>
    </source>
</evidence>
<dbReference type="InterPro" id="IPR001406">
    <property type="entry name" value="PsdUridine_synth_TruA"/>
</dbReference>
<keyword evidence="5" id="KW-0507">mRNA processing</keyword>
<name>A0A0F4YL89_RASE3</name>
<comment type="subcellular location">
    <subcellularLocation>
        <location evidence="3">Nucleus</location>
    </subcellularLocation>
</comment>
<evidence type="ECO:0000256" key="11">
    <source>
        <dbReference type="ARBA" id="ARBA00073968"/>
    </source>
</evidence>
<feature type="active site" description="Nucleophile" evidence="14">
    <location>
        <position position="129"/>
    </location>
</feature>
<evidence type="ECO:0000256" key="12">
    <source>
        <dbReference type="ARBA" id="ARBA00079072"/>
    </source>
</evidence>
<evidence type="ECO:0000256" key="15">
    <source>
        <dbReference type="PIRSR" id="PIRSR641708-2"/>
    </source>
</evidence>
<evidence type="ECO:0000256" key="5">
    <source>
        <dbReference type="ARBA" id="ARBA00022664"/>
    </source>
</evidence>
<keyword evidence="18" id="KW-0456">Lyase</keyword>
<evidence type="ECO:0000256" key="16">
    <source>
        <dbReference type="SAM" id="MobiDB-lite"/>
    </source>
</evidence>
<evidence type="ECO:0000259" key="17">
    <source>
        <dbReference type="Pfam" id="PF01416"/>
    </source>
</evidence>
<evidence type="ECO:0000256" key="3">
    <source>
        <dbReference type="ARBA" id="ARBA00004123"/>
    </source>
</evidence>
<dbReference type="FunFam" id="3.30.70.660:FF:000002">
    <property type="entry name" value="tRNA pseudouridine synthase"/>
    <property type="match status" value="1"/>
</dbReference>
<evidence type="ECO:0000313" key="19">
    <source>
        <dbReference type="Proteomes" id="UP000053958"/>
    </source>
</evidence>
<dbReference type="GO" id="GO:0106029">
    <property type="term" value="F:tRNA pseudouridine synthase activity"/>
    <property type="evidence" value="ECO:0007669"/>
    <property type="project" value="RHEA"/>
</dbReference>
<dbReference type="GeneID" id="25319329"/>
<evidence type="ECO:0000256" key="13">
    <source>
        <dbReference type="ARBA" id="ARBA00080858"/>
    </source>
</evidence>
<comment type="catalytic activity">
    <reaction evidence="1">
        <text>a uridine in mRNA = a pseudouridine in mRNA</text>
        <dbReference type="Rhea" id="RHEA:56644"/>
        <dbReference type="Rhea" id="RHEA-COMP:14658"/>
        <dbReference type="Rhea" id="RHEA-COMP:14659"/>
        <dbReference type="ChEBI" id="CHEBI:65314"/>
        <dbReference type="ChEBI" id="CHEBI:65315"/>
    </reaction>
</comment>
<dbReference type="GO" id="GO:0016829">
    <property type="term" value="F:lyase activity"/>
    <property type="evidence" value="ECO:0007669"/>
    <property type="project" value="UniProtKB-KW"/>
</dbReference>
<evidence type="ECO:0000256" key="7">
    <source>
        <dbReference type="ARBA" id="ARBA00023235"/>
    </source>
</evidence>
<dbReference type="GO" id="GO:0005634">
    <property type="term" value="C:nucleus"/>
    <property type="evidence" value="ECO:0007669"/>
    <property type="project" value="UniProtKB-SubCell"/>
</dbReference>
<dbReference type="RefSeq" id="XP_013325611.1">
    <property type="nucleotide sequence ID" value="XM_013470157.1"/>
</dbReference>
<accession>A0A0F4YL89</accession>
<comment type="caution">
    <text evidence="18">The sequence shown here is derived from an EMBL/GenBank/DDBJ whole genome shotgun (WGS) entry which is preliminary data.</text>
</comment>
<dbReference type="AlphaFoldDB" id="A0A0F4YL89"/>
<evidence type="ECO:0000256" key="2">
    <source>
        <dbReference type="ARBA" id="ARBA00001832"/>
    </source>
</evidence>
<dbReference type="PANTHER" id="PTHR11142">
    <property type="entry name" value="PSEUDOURIDYLATE SYNTHASE"/>
    <property type="match status" value="1"/>
</dbReference>
<organism evidence="18 19">
    <name type="scientific">Rasamsonia emersonii (strain ATCC 16479 / CBS 393.64 / IMI 116815)</name>
    <dbReference type="NCBI Taxonomy" id="1408163"/>
    <lineage>
        <taxon>Eukaryota</taxon>
        <taxon>Fungi</taxon>
        <taxon>Dikarya</taxon>
        <taxon>Ascomycota</taxon>
        <taxon>Pezizomycotina</taxon>
        <taxon>Eurotiomycetes</taxon>
        <taxon>Eurotiomycetidae</taxon>
        <taxon>Eurotiales</taxon>
        <taxon>Trichocomaceae</taxon>
        <taxon>Rasamsonia</taxon>
    </lineage>
</organism>
<keyword evidence="6" id="KW-0819">tRNA processing</keyword>
<sequence length="591" mass="66575">MGDRRSGKNKKRNLGRNEYRRQSVDKRAKTEETQEAKRRKLDQGEEQKLPIYATHFSPEEIAAEERRPKRKVAVLLGYSGTGYHGMQLSETQKTIEGELFPAFVAARAISKANAADPKKSSLVRCARTDKGVHAAGNVVSLKLIVEDPDLVKKVNEHLSPQIRVWGIQVTSKSFSCYHMCDSRIYEYLIPSHCFLPPHPSTYLGRKIVEIAEQFGDTKGFQERQQEVAGFWEDVDEREIKPILQGLPEDLRRLVQKALYIDENLALSFEKKEEEQPAESAPSKDEGRESSGTSDAANPEGKPKLNETQRAMINEAIKSIKAAYLKAKRAYRIHPTRLRRLQETLDKYVGTRNFWNYTVQKTYHDPSAKRVIKSFVVNPNPIIVNGTEWLSLKVHGQSFMMHQIRKMVAMAAMVVRCGCDPNRIVDSYGPTKIAIPKAPGLGLLLERPIFDGYNRKAKEFGKEKIDFSKYEKEIEEFKQREIYDRIFREEEETNAFGSFFNHIDHLPQEEFLYVTSGGIPVAKPALQPGQVKAAAAAKDGTGAAEPATKDQAGEGQEEATTQPRKTHEEVLAAVESDSETEGRLPDGGEEGG</sequence>
<dbReference type="InterPro" id="IPR020095">
    <property type="entry name" value="PsdUridine_synth_TruA_C"/>
</dbReference>
<evidence type="ECO:0000256" key="8">
    <source>
        <dbReference type="ARBA" id="ARBA00023242"/>
    </source>
</evidence>
<gene>
    <name evidence="18" type="ORF">T310_7053</name>
</gene>
<dbReference type="PANTHER" id="PTHR11142:SF4">
    <property type="entry name" value="PSEUDOURIDYLATE SYNTHASE 1 HOMOLOG"/>
    <property type="match status" value="1"/>
</dbReference>
<dbReference type="InterPro" id="IPR041708">
    <property type="entry name" value="PUS1/PUS2-like"/>
</dbReference>
<dbReference type="GO" id="GO:0031120">
    <property type="term" value="P:snRNA pseudouridine synthesis"/>
    <property type="evidence" value="ECO:0007669"/>
    <property type="project" value="UniProtKB-ARBA"/>
</dbReference>
<feature type="compositionally biased region" description="Low complexity" evidence="16">
    <location>
        <begin position="532"/>
        <end position="545"/>
    </location>
</feature>
<comment type="similarity">
    <text evidence="4">Belongs to the tRNA pseudouridine synthase TruA family.</text>
</comment>
<evidence type="ECO:0000256" key="1">
    <source>
        <dbReference type="ARBA" id="ARBA00001166"/>
    </source>
</evidence>
<dbReference type="Pfam" id="PF01416">
    <property type="entry name" value="PseudoU_synth_1"/>
    <property type="match status" value="1"/>
</dbReference>
<dbReference type="STRING" id="1408163.A0A0F4YL89"/>
<comment type="function">
    <text evidence="10">Formation of pseudouridine at positions 27 and 28 in the anticodon stem and loop of transfer RNAs; at positions 34 and 36 of intron-containing precursor tRNA(Ile) and at position 35 in the intron-containing tRNA(Tyr). Catalyzes pseudouridylation at position 44 in U2 snRNA. Also catalyzes pseudouridylation of mRNAs.</text>
</comment>
<keyword evidence="8" id="KW-0539">Nucleus</keyword>
<dbReference type="GO" id="GO:0006397">
    <property type="term" value="P:mRNA processing"/>
    <property type="evidence" value="ECO:0007669"/>
    <property type="project" value="UniProtKB-KW"/>
</dbReference>
<proteinExistence type="inferred from homology"/>
<dbReference type="EMBL" id="LASV01000395">
    <property type="protein sequence ID" value="KKA18999.1"/>
    <property type="molecule type" value="Genomic_DNA"/>
</dbReference>
<dbReference type="InterPro" id="IPR020094">
    <property type="entry name" value="TruA/RsuA/RluB/E/F_N"/>
</dbReference>
<dbReference type="NCBIfam" id="TIGR00071">
    <property type="entry name" value="hisT_truA"/>
    <property type="match status" value="1"/>
</dbReference>
<evidence type="ECO:0000313" key="18">
    <source>
        <dbReference type="EMBL" id="KKA18999.1"/>
    </source>
</evidence>
<feature type="compositionally biased region" description="Basic and acidic residues" evidence="16">
    <location>
        <begin position="15"/>
        <end position="48"/>
    </location>
</feature>
<dbReference type="OrthoDB" id="10256309at2759"/>
<evidence type="ECO:0000256" key="14">
    <source>
        <dbReference type="PIRSR" id="PIRSR641708-1"/>
    </source>
</evidence>
<dbReference type="Gene3D" id="3.30.70.660">
    <property type="entry name" value="Pseudouridine synthase I, catalytic domain, C-terminal subdomain"/>
    <property type="match status" value="1"/>
</dbReference>
<dbReference type="Proteomes" id="UP000053958">
    <property type="component" value="Unassembled WGS sequence"/>
</dbReference>
<comment type="catalytic activity">
    <reaction evidence="2">
        <text>uridine in snRNA = pseudouridine in snRNA</text>
        <dbReference type="Rhea" id="RHEA:51124"/>
        <dbReference type="Rhea" id="RHEA-COMP:12891"/>
        <dbReference type="Rhea" id="RHEA-COMP:12892"/>
        <dbReference type="ChEBI" id="CHEBI:65314"/>
        <dbReference type="ChEBI" id="CHEBI:65315"/>
    </reaction>
</comment>
<reference evidence="18 19" key="1">
    <citation type="submission" date="2015-04" db="EMBL/GenBank/DDBJ databases">
        <authorList>
            <person name="Heijne W.H."/>
            <person name="Fedorova N.D."/>
            <person name="Nierman W.C."/>
            <person name="Vollebregt A.W."/>
            <person name="Zhao Z."/>
            <person name="Wu L."/>
            <person name="Kumar M."/>
            <person name="Stam H."/>
            <person name="van den Berg M.A."/>
            <person name="Pel H.J."/>
        </authorList>
    </citation>
    <scope>NUCLEOTIDE SEQUENCE [LARGE SCALE GENOMIC DNA]</scope>
    <source>
        <strain evidence="18 19">CBS 393.64</strain>
    </source>
</reference>
<feature type="region of interest" description="Disordered" evidence="16">
    <location>
        <begin position="270"/>
        <end position="304"/>
    </location>
</feature>
<evidence type="ECO:0000256" key="4">
    <source>
        <dbReference type="ARBA" id="ARBA00009375"/>
    </source>
</evidence>
<feature type="region of interest" description="Disordered" evidence="16">
    <location>
        <begin position="1"/>
        <end position="49"/>
    </location>
</feature>
<dbReference type="GO" id="GO:1990481">
    <property type="term" value="P:mRNA pseudouridine synthesis"/>
    <property type="evidence" value="ECO:0007669"/>
    <property type="project" value="TreeGrafter"/>
</dbReference>
<evidence type="ECO:0000256" key="10">
    <source>
        <dbReference type="ARBA" id="ARBA00053072"/>
    </source>
</evidence>
<dbReference type="FunFam" id="3.30.70.580:FF:000002">
    <property type="entry name" value="tRNA pseudouridine synthase"/>
    <property type="match status" value="1"/>
</dbReference>
<feature type="domain" description="Pseudouridine synthase I TruA alpha/beta" evidence="17">
    <location>
        <begin position="346"/>
        <end position="450"/>
    </location>
</feature>
<feature type="region of interest" description="Disordered" evidence="16">
    <location>
        <begin position="532"/>
        <end position="591"/>
    </location>
</feature>
<feature type="binding site" evidence="15">
    <location>
        <position position="185"/>
    </location>
    <ligand>
        <name>substrate</name>
    </ligand>
</feature>
<dbReference type="GO" id="GO:0003723">
    <property type="term" value="F:RNA binding"/>
    <property type="evidence" value="ECO:0007669"/>
    <property type="project" value="InterPro"/>
</dbReference>
<comment type="catalytic activity">
    <reaction evidence="9">
        <text>a uridine in tRNA = a pseudouridine in tRNA</text>
        <dbReference type="Rhea" id="RHEA:54572"/>
        <dbReference type="Rhea" id="RHEA-COMP:13339"/>
        <dbReference type="Rhea" id="RHEA-COMP:13934"/>
        <dbReference type="ChEBI" id="CHEBI:65314"/>
        <dbReference type="ChEBI" id="CHEBI:65315"/>
    </reaction>
</comment>
<dbReference type="CDD" id="cd02568">
    <property type="entry name" value="PseudoU_synth_PUS1_PUS2"/>
    <property type="match status" value="1"/>
</dbReference>
<evidence type="ECO:0000256" key="6">
    <source>
        <dbReference type="ARBA" id="ARBA00022694"/>
    </source>
</evidence>
<dbReference type="GO" id="GO:0106032">
    <property type="term" value="F:snRNA pseudouridine synthase activity"/>
    <property type="evidence" value="ECO:0007669"/>
    <property type="project" value="RHEA"/>
</dbReference>
<protein>
    <recommendedName>
        <fullName evidence="11">tRNA pseudouridine synthase 1</fullName>
    </recommendedName>
    <alternativeName>
        <fullName evidence="12">tRNA pseudouridylate synthase 1</fullName>
    </alternativeName>
    <alternativeName>
        <fullName evidence="13">tRNA-uridine isomerase 1</fullName>
    </alternativeName>
</protein>
<dbReference type="Gene3D" id="3.30.70.580">
    <property type="entry name" value="Pseudouridine synthase I, catalytic domain, N-terminal subdomain"/>
    <property type="match status" value="1"/>
</dbReference>
<dbReference type="InterPro" id="IPR020097">
    <property type="entry name" value="PsdUridine_synth_TruA_a/b_dom"/>
</dbReference>
<dbReference type="SUPFAM" id="SSF55120">
    <property type="entry name" value="Pseudouridine synthase"/>
    <property type="match status" value="1"/>
</dbReference>
<dbReference type="GO" id="GO:0031119">
    <property type="term" value="P:tRNA pseudouridine synthesis"/>
    <property type="evidence" value="ECO:0007669"/>
    <property type="project" value="EnsemblFungi"/>
</dbReference>